<dbReference type="PANTHER" id="PTHR24291">
    <property type="entry name" value="CYTOCHROME P450 FAMILY 4"/>
    <property type="match status" value="1"/>
</dbReference>
<keyword evidence="5 7" id="KW-0408">Iron</keyword>
<keyword evidence="2 7" id="KW-0349">Heme</keyword>
<name>A0AA97EL57_9FLAO</name>
<dbReference type="GO" id="GO:0005506">
    <property type="term" value="F:iron ion binding"/>
    <property type="evidence" value="ECO:0007669"/>
    <property type="project" value="InterPro"/>
</dbReference>
<evidence type="ECO:0000256" key="1">
    <source>
        <dbReference type="ARBA" id="ARBA00010617"/>
    </source>
</evidence>
<keyword evidence="4 8" id="KW-0560">Oxidoreductase</keyword>
<evidence type="ECO:0000313" key="10">
    <source>
        <dbReference type="Proteomes" id="UP001302486"/>
    </source>
</evidence>
<keyword evidence="3 7" id="KW-0479">Metal-binding</keyword>
<dbReference type="InterPro" id="IPR036396">
    <property type="entry name" value="Cyt_P450_sf"/>
</dbReference>
<evidence type="ECO:0000256" key="8">
    <source>
        <dbReference type="RuleBase" id="RU000461"/>
    </source>
</evidence>
<dbReference type="Proteomes" id="UP001302486">
    <property type="component" value="Chromosome"/>
</dbReference>
<dbReference type="PANTHER" id="PTHR24291:SF50">
    <property type="entry name" value="BIFUNCTIONAL ALBAFLAVENONE MONOOXYGENASE_TERPENE SYNTHASE"/>
    <property type="match status" value="1"/>
</dbReference>
<dbReference type="InterPro" id="IPR050196">
    <property type="entry name" value="Cytochrome_P450_Monoox"/>
</dbReference>
<reference evidence="10" key="1">
    <citation type="submission" date="2024-06" db="EMBL/GenBank/DDBJ databases">
        <title>Hwangdonia haimaensis gen. nov., sp. nov., a member of the family Flavobacteriaceae isolated from the haima cold seep.</title>
        <authorList>
            <person name="Li J."/>
        </authorList>
    </citation>
    <scope>NUCLEOTIDE SEQUENCE [LARGE SCALE GENOMIC DNA]</scope>
    <source>
        <strain evidence="10">SCSIO 19198</strain>
    </source>
</reference>
<organism evidence="9 10">
    <name type="scientific">Hwangdonia lutea</name>
    <dbReference type="NCBI Taxonomy" id="3075823"/>
    <lineage>
        <taxon>Bacteria</taxon>
        <taxon>Pseudomonadati</taxon>
        <taxon>Bacteroidota</taxon>
        <taxon>Flavobacteriia</taxon>
        <taxon>Flavobacteriales</taxon>
        <taxon>Flavobacteriaceae</taxon>
        <taxon>Hwangdonia</taxon>
    </lineage>
</organism>
<keyword evidence="10" id="KW-1185">Reference proteome</keyword>
<evidence type="ECO:0000256" key="7">
    <source>
        <dbReference type="PIRSR" id="PIRSR602401-1"/>
    </source>
</evidence>
<dbReference type="KEGG" id="hws:RNZ46_08740"/>
<proteinExistence type="inferred from homology"/>
<comment type="similarity">
    <text evidence="1 8">Belongs to the cytochrome P450 family.</text>
</comment>
<dbReference type="InterPro" id="IPR017972">
    <property type="entry name" value="Cyt_P450_CS"/>
</dbReference>
<dbReference type="Gene3D" id="1.10.630.10">
    <property type="entry name" value="Cytochrome P450"/>
    <property type="match status" value="1"/>
</dbReference>
<dbReference type="RefSeq" id="WP_316981831.1">
    <property type="nucleotide sequence ID" value="NZ_CP136521.1"/>
</dbReference>
<comment type="cofactor">
    <cofactor evidence="7">
        <name>heme</name>
        <dbReference type="ChEBI" id="CHEBI:30413"/>
    </cofactor>
</comment>
<dbReference type="PRINTS" id="PR00463">
    <property type="entry name" value="EP450I"/>
</dbReference>
<accession>A0AA97EL57</accession>
<dbReference type="Pfam" id="PF00067">
    <property type="entry name" value="p450"/>
    <property type="match status" value="1"/>
</dbReference>
<dbReference type="EMBL" id="CP136521">
    <property type="protein sequence ID" value="WOD42085.1"/>
    <property type="molecule type" value="Genomic_DNA"/>
</dbReference>
<dbReference type="PRINTS" id="PR00385">
    <property type="entry name" value="P450"/>
</dbReference>
<dbReference type="SUPFAM" id="SSF48264">
    <property type="entry name" value="Cytochrome P450"/>
    <property type="match status" value="1"/>
</dbReference>
<evidence type="ECO:0000256" key="2">
    <source>
        <dbReference type="ARBA" id="ARBA00022617"/>
    </source>
</evidence>
<dbReference type="GO" id="GO:0016705">
    <property type="term" value="F:oxidoreductase activity, acting on paired donors, with incorporation or reduction of molecular oxygen"/>
    <property type="evidence" value="ECO:0007669"/>
    <property type="project" value="InterPro"/>
</dbReference>
<dbReference type="InterPro" id="IPR001128">
    <property type="entry name" value="Cyt_P450"/>
</dbReference>
<protein>
    <submittedName>
        <fullName evidence="9">Cytochrome P450</fullName>
    </submittedName>
</protein>
<evidence type="ECO:0000256" key="5">
    <source>
        <dbReference type="ARBA" id="ARBA00023004"/>
    </source>
</evidence>
<dbReference type="GO" id="GO:0004497">
    <property type="term" value="F:monooxygenase activity"/>
    <property type="evidence" value="ECO:0007669"/>
    <property type="project" value="UniProtKB-KW"/>
</dbReference>
<evidence type="ECO:0000256" key="3">
    <source>
        <dbReference type="ARBA" id="ARBA00022723"/>
    </source>
</evidence>
<evidence type="ECO:0000256" key="4">
    <source>
        <dbReference type="ARBA" id="ARBA00023002"/>
    </source>
</evidence>
<gene>
    <name evidence="9" type="ORF">RNZ46_08740</name>
</gene>
<dbReference type="InterPro" id="IPR002401">
    <property type="entry name" value="Cyt_P450_E_grp-I"/>
</dbReference>
<evidence type="ECO:0000256" key="6">
    <source>
        <dbReference type="ARBA" id="ARBA00023033"/>
    </source>
</evidence>
<dbReference type="PROSITE" id="PS00086">
    <property type="entry name" value="CYTOCHROME_P450"/>
    <property type="match status" value="1"/>
</dbReference>
<evidence type="ECO:0000313" key="9">
    <source>
        <dbReference type="EMBL" id="WOD42085.1"/>
    </source>
</evidence>
<dbReference type="GO" id="GO:0020037">
    <property type="term" value="F:heme binding"/>
    <property type="evidence" value="ECO:0007669"/>
    <property type="project" value="InterPro"/>
</dbReference>
<sequence>MKYNYPNKIPFRKFLRMSASIAKNPIPFHNKCFNEAGDTFAVKSPFYGHIVLTRDINVVKHILQKNHKTYHKSKIQTKYLSKYVGYGLLTSSGDYWLKQRRLIQPAFHKEKIQNLVSIINTTIETQVNSIKAGGFVDIYPLMNELAFEVVAKSLFHFSAEKQTLKRLQFIIEKLQLFIVKELRLPYKKLWYFLKGDINYHMKLVKESRGIINTIIDHRRRSDETHDDLLDMLLHAQYDDGTSMTNEQLIDEILILFVAGHETTANALTFTLKLLAQNKAELKKVEAEIDAANRQNITPLQSIAQLNYTKCCIEESLRLYPPAWITDRVNVEDNKVEDYHIKKGTIIGASIYELHRNKKYWDAAECFKPERFLEENRKQILPYYMPFGAGPRLCIGNNFAMYEMILAVKSIVNKFHIATDNNTIKINPLITLKPVDVQLKFTLKALSLS</sequence>
<keyword evidence="6 8" id="KW-0503">Monooxygenase</keyword>
<dbReference type="AlphaFoldDB" id="A0AA97EL57"/>
<feature type="binding site" description="axial binding residue" evidence="7">
    <location>
        <position position="393"/>
    </location>
    <ligand>
        <name>heme</name>
        <dbReference type="ChEBI" id="CHEBI:30413"/>
    </ligand>
    <ligandPart>
        <name>Fe</name>
        <dbReference type="ChEBI" id="CHEBI:18248"/>
    </ligandPart>
</feature>